<dbReference type="InterPro" id="IPR052289">
    <property type="entry name" value="Calcyclin-binding_UBL-bridge"/>
</dbReference>
<evidence type="ECO:0000313" key="13">
    <source>
        <dbReference type="EMBL" id="OQV20196.1"/>
    </source>
</evidence>
<accession>A0A1W0WYC1</accession>
<dbReference type="Pfam" id="PF04969">
    <property type="entry name" value="CS"/>
    <property type="match status" value="1"/>
</dbReference>
<dbReference type="InterPro" id="IPR015120">
    <property type="entry name" value="Siah-Interact_N"/>
</dbReference>
<evidence type="ECO:0000256" key="9">
    <source>
        <dbReference type="ARBA" id="ARBA00025145"/>
    </source>
</evidence>
<evidence type="ECO:0000256" key="1">
    <source>
        <dbReference type="ARBA" id="ARBA00004123"/>
    </source>
</evidence>
<evidence type="ECO:0000256" key="5">
    <source>
        <dbReference type="ARBA" id="ARBA00022553"/>
    </source>
</evidence>
<feature type="compositionally biased region" description="Basic and acidic residues" evidence="10">
    <location>
        <begin position="166"/>
        <end position="185"/>
    </location>
</feature>
<evidence type="ECO:0000256" key="10">
    <source>
        <dbReference type="SAM" id="MobiDB-lite"/>
    </source>
</evidence>
<organism evidence="13 14">
    <name type="scientific">Hypsibius exemplaris</name>
    <name type="common">Freshwater tardigrade</name>
    <dbReference type="NCBI Taxonomy" id="2072580"/>
    <lineage>
        <taxon>Eukaryota</taxon>
        <taxon>Metazoa</taxon>
        <taxon>Ecdysozoa</taxon>
        <taxon>Tardigrada</taxon>
        <taxon>Eutardigrada</taxon>
        <taxon>Parachela</taxon>
        <taxon>Hypsibioidea</taxon>
        <taxon>Hypsibiidae</taxon>
        <taxon>Hypsibius</taxon>
    </lineage>
</organism>
<dbReference type="PANTHER" id="PTHR13164:SF3">
    <property type="entry name" value="CALCYCLIN-BINDING PROTEIN"/>
    <property type="match status" value="1"/>
</dbReference>
<dbReference type="OrthoDB" id="164025at2759"/>
<dbReference type="CDD" id="cd06468">
    <property type="entry name" value="p23_CacyBP"/>
    <property type="match status" value="1"/>
</dbReference>
<dbReference type="PANTHER" id="PTHR13164">
    <property type="entry name" value="CALICYLIN BINDING PROTEIN"/>
    <property type="match status" value="1"/>
</dbReference>
<comment type="caution">
    <text evidence="13">The sequence shown here is derived from an EMBL/GenBank/DDBJ whole genome shotgun (WGS) entry which is preliminary data.</text>
</comment>
<comment type="function">
    <text evidence="9">May be involved in calcium-dependent ubiquitination and subsequent proteasomal degradation of target proteins. Probably serves as a molecular bridge in ubiquitin E3 complexes. Participates in the ubiquitin-mediated degradation of beta-catenin (CTNNB1).</text>
</comment>
<keyword evidence="4" id="KW-0963">Cytoplasm</keyword>
<evidence type="ECO:0000256" key="8">
    <source>
        <dbReference type="ARBA" id="ARBA00023242"/>
    </source>
</evidence>
<keyword evidence="5" id="KW-0597">Phosphoprotein</keyword>
<dbReference type="GO" id="GO:0044548">
    <property type="term" value="F:S100 protein binding"/>
    <property type="evidence" value="ECO:0007669"/>
    <property type="project" value="InterPro"/>
</dbReference>
<evidence type="ECO:0000256" key="3">
    <source>
        <dbReference type="ARBA" id="ARBA00015702"/>
    </source>
</evidence>
<dbReference type="InterPro" id="IPR007052">
    <property type="entry name" value="CS_dom"/>
</dbReference>
<evidence type="ECO:0000256" key="2">
    <source>
        <dbReference type="ARBA" id="ARBA00004496"/>
    </source>
</evidence>
<dbReference type="PROSITE" id="PS51203">
    <property type="entry name" value="CS"/>
    <property type="match status" value="1"/>
</dbReference>
<dbReference type="Gene3D" id="2.60.40.790">
    <property type="match status" value="1"/>
</dbReference>
<comment type="subcellular location">
    <subcellularLocation>
        <location evidence="2">Cytoplasm</location>
    </subcellularLocation>
    <subcellularLocation>
        <location evidence="1">Nucleus</location>
    </subcellularLocation>
</comment>
<dbReference type="SUPFAM" id="SSF140106">
    <property type="entry name" value="Calcyclin-binding protein-like"/>
    <property type="match status" value="1"/>
</dbReference>
<protein>
    <recommendedName>
        <fullName evidence="3">Calcyclin-binding protein</fullName>
    </recommendedName>
</protein>
<evidence type="ECO:0000313" key="14">
    <source>
        <dbReference type="Proteomes" id="UP000192578"/>
    </source>
</evidence>
<dbReference type="Proteomes" id="UP000192578">
    <property type="component" value="Unassembled WGS sequence"/>
</dbReference>
<dbReference type="SUPFAM" id="SSF49764">
    <property type="entry name" value="HSP20-like chaperones"/>
    <property type="match status" value="1"/>
</dbReference>
<evidence type="ECO:0000259" key="12">
    <source>
        <dbReference type="PROSITE" id="PS51203"/>
    </source>
</evidence>
<keyword evidence="14" id="KW-1185">Reference proteome</keyword>
<feature type="domain" description="SGS" evidence="11">
    <location>
        <begin position="144"/>
        <end position="233"/>
    </location>
</feature>
<dbReference type="GO" id="GO:0031625">
    <property type="term" value="F:ubiquitin protein ligase binding"/>
    <property type="evidence" value="ECO:0007669"/>
    <property type="project" value="InterPro"/>
</dbReference>
<keyword evidence="7" id="KW-0007">Acetylation</keyword>
<dbReference type="InterPro" id="IPR007699">
    <property type="entry name" value="SGS_dom"/>
</dbReference>
<evidence type="ECO:0000259" key="11">
    <source>
        <dbReference type="PROSITE" id="PS51048"/>
    </source>
</evidence>
<dbReference type="PROSITE" id="PS51048">
    <property type="entry name" value="SGS"/>
    <property type="match status" value="1"/>
</dbReference>
<gene>
    <name evidence="13" type="ORF">BV898_05752</name>
</gene>
<feature type="region of interest" description="Disordered" evidence="10">
    <location>
        <begin position="166"/>
        <end position="194"/>
    </location>
</feature>
<keyword evidence="6" id="KW-0833">Ubl conjugation pathway</keyword>
<proteinExistence type="predicted"/>
<evidence type="ECO:0000256" key="7">
    <source>
        <dbReference type="ARBA" id="ARBA00022990"/>
    </source>
</evidence>
<reference evidence="14" key="1">
    <citation type="submission" date="2017-01" db="EMBL/GenBank/DDBJ databases">
        <title>Comparative genomics of anhydrobiosis in the tardigrade Hypsibius dujardini.</title>
        <authorList>
            <person name="Yoshida Y."/>
            <person name="Koutsovoulos G."/>
            <person name="Laetsch D."/>
            <person name="Stevens L."/>
            <person name="Kumar S."/>
            <person name="Horikawa D."/>
            <person name="Ishino K."/>
            <person name="Komine S."/>
            <person name="Tomita M."/>
            <person name="Blaxter M."/>
            <person name="Arakawa K."/>
        </authorList>
    </citation>
    <scope>NUCLEOTIDE SEQUENCE [LARGE SCALE GENOMIC DNA]</scope>
    <source>
        <strain evidence="14">Z151</strain>
    </source>
</reference>
<sequence length="233" mass="26476">MATHSDLEELKSLRAAAQRSYTKNLLTSEIEKIEAEFHRRAAQPQDAPVAPRLVAAPSRTRTKIDLYGWGQSDRFLNLYISDKLRDLKGANLPAENVTSTFTARSCLLEIKDLNGRDYFFTLPNLCEEIVSEECNHKVKSDSVVLNLRKKKAKEWVCVTATEKALKEKKKQEEDEETEKSLKSDDPQAPLMGLMKKMYSEGDDDMKRTISKAWFESQQKKNDMGADAHMGMLG</sequence>
<dbReference type="Pfam" id="PF09032">
    <property type="entry name" value="Siah-Interact_N"/>
    <property type="match status" value="1"/>
</dbReference>
<dbReference type="AlphaFoldDB" id="A0A1W0WYC1"/>
<dbReference type="InterPro" id="IPR037893">
    <property type="entry name" value="CS_CacyBP"/>
</dbReference>
<dbReference type="InterPro" id="IPR037201">
    <property type="entry name" value="CacyBP_N"/>
</dbReference>
<dbReference type="GO" id="GO:0015631">
    <property type="term" value="F:tubulin binding"/>
    <property type="evidence" value="ECO:0007669"/>
    <property type="project" value="InterPro"/>
</dbReference>
<dbReference type="GO" id="GO:0005634">
    <property type="term" value="C:nucleus"/>
    <property type="evidence" value="ECO:0007669"/>
    <property type="project" value="UniProtKB-SubCell"/>
</dbReference>
<keyword evidence="8" id="KW-0539">Nucleus</keyword>
<dbReference type="EMBL" id="MTYJ01000032">
    <property type="protein sequence ID" value="OQV20196.1"/>
    <property type="molecule type" value="Genomic_DNA"/>
</dbReference>
<dbReference type="InterPro" id="IPR008978">
    <property type="entry name" value="HSP20-like_chaperone"/>
</dbReference>
<evidence type="ECO:0000256" key="4">
    <source>
        <dbReference type="ARBA" id="ARBA00022490"/>
    </source>
</evidence>
<feature type="domain" description="CS" evidence="12">
    <location>
        <begin position="62"/>
        <end position="159"/>
    </location>
</feature>
<evidence type="ECO:0000256" key="6">
    <source>
        <dbReference type="ARBA" id="ARBA00022786"/>
    </source>
</evidence>
<name>A0A1W0WYC1_HYPEX</name>
<dbReference type="GO" id="GO:0005737">
    <property type="term" value="C:cytoplasm"/>
    <property type="evidence" value="ECO:0007669"/>
    <property type="project" value="UniProtKB-SubCell"/>
</dbReference>